<keyword evidence="1" id="KW-0521">NADP</keyword>
<organism evidence="4 5">
    <name type="scientific">Mucilaginibacter dorajii</name>
    <dbReference type="NCBI Taxonomy" id="692994"/>
    <lineage>
        <taxon>Bacteria</taxon>
        <taxon>Pseudomonadati</taxon>
        <taxon>Bacteroidota</taxon>
        <taxon>Sphingobacteriia</taxon>
        <taxon>Sphingobacteriales</taxon>
        <taxon>Sphingobacteriaceae</taxon>
        <taxon>Mucilaginibacter</taxon>
    </lineage>
</organism>
<reference evidence="5" key="1">
    <citation type="journal article" date="2019" name="Int. J. Syst. Evol. Microbiol.">
        <title>The Global Catalogue of Microorganisms (GCM) 10K type strain sequencing project: providing services to taxonomists for standard genome sequencing and annotation.</title>
        <authorList>
            <consortium name="The Broad Institute Genomics Platform"/>
            <consortium name="The Broad Institute Genome Sequencing Center for Infectious Disease"/>
            <person name="Wu L."/>
            <person name="Ma J."/>
        </authorList>
    </citation>
    <scope>NUCLEOTIDE SEQUENCE [LARGE SCALE GENOMIC DNA]</scope>
    <source>
        <strain evidence="5">JCM 16601</strain>
    </source>
</reference>
<evidence type="ECO:0000313" key="4">
    <source>
        <dbReference type="EMBL" id="GAA3975168.1"/>
    </source>
</evidence>
<dbReference type="EMBL" id="BAAAZC010000019">
    <property type="protein sequence ID" value="GAA3975168.1"/>
    <property type="molecule type" value="Genomic_DNA"/>
</dbReference>
<protein>
    <submittedName>
        <fullName evidence="4">NAD(P)H-quinone oxidoreductase</fullName>
    </submittedName>
</protein>
<dbReference type="Gene3D" id="3.40.50.720">
    <property type="entry name" value="NAD(P)-binding Rossmann-like Domain"/>
    <property type="match status" value="1"/>
</dbReference>
<comment type="caution">
    <text evidence="4">The sequence shown here is derived from an EMBL/GenBank/DDBJ whole genome shotgun (WGS) entry which is preliminary data.</text>
</comment>
<gene>
    <name evidence="4" type="ORF">GCM10022210_26990</name>
</gene>
<evidence type="ECO:0000256" key="2">
    <source>
        <dbReference type="ARBA" id="ARBA00023002"/>
    </source>
</evidence>
<dbReference type="PANTHER" id="PTHR48106">
    <property type="entry name" value="QUINONE OXIDOREDUCTASE PIG3-RELATED"/>
    <property type="match status" value="1"/>
</dbReference>
<sequence>MVYICVNHIIMKAVVITEPGPASVLQISERPVPICADNEVLIKVMAAGVNRPDVFQRKGNYLPPEGAPQDIPGLEIAGIVTAIGTTVTHLMVGDKICALVSGGGYAEYCNVPQEQCLPIPGNLSFIEAASLPETFFTVWSNVFDRGALKGNETLLVHGGSSGIGVAAIQMAKALGHTVYVTAGSDDKCRFCQQLGAAKAINYKTENFADVISQATNGKGVDVILDMIGGDYTTGNIQSLAVEGRLVLINTMKGNNVQIDLAQVMRKRLIITGSMLRSREVAFKGKIAHELQTTIWPLLVSGDIKPVIHSVFAAADASAAHELMESSAHIGKIILNFEHS</sequence>
<dbReference type="NCBIfam" id="TIGR02824">
    <property type="entry name" value="quinone_pig3"/>
    <property type="match status" value="1"/>
</dbReference>
<proteinExistence type="predicted"/>
<dbReference type="PANTHER" id="PTHR48106:SF8">
    <property type="entry name" value="OS02G0805600 PROTEIN"/>
    <property type="match status" value="1"/>
</dbReference>
<keyword evidence="5" id="KW-1185">Reference proteome</keyword>
<dbReference type="Pfam" id="PF08240">
    <property type="entry name" value="ADH_N"/>
    <property type="match status" value="1"/>
</dbReference>
<evidence type="ECO:0000313" key="5">
    <source>
        <dbReference type="Proteomes" id="UP001500742"/>
    </source>
</evidence>
<dbReference type="InterPro" id="IPR020843">
    <property type="entry name" value="ER"/>
</dbReference>
<dbReference type="InterPro" id="IPR013149">
    <property type="entry name" value="ADH-like_C"/>
</dbReference>
<dbReference type="SMART" id="SM00829">
    <property type="entry name" value="PKS_ER"/>
    <property type="match status" value="1"/>
</dbReference>
<dbReference type="InterPro" id="IPR036291">
    <property type="entry name" value="NAD(P)-bd_dom_sf"/>
</dbReference>
<dbReference type="InterPro" id="IPR011032">
    <property type="entry name" value="GroES-like_sf"/>
</dbReference>
<accession>A0ABP7Q1W2</accession>
<dbReference type="SUPFAM" id="SSF51735">
    <property type="entry name" value="NAD(P)-binding Rossmann-fold domains"/>
    <property type="match status" value="1"/>
</dbReference>
<dbReference type="Proteomes" id="UP001500742">
    <property type="component" value="Unassembled WGS sequence"/>
</dbReference>
<dbReference type="InterPro" id="IPR014189">
    <property type="entry name" value="Quinone_OxRdtase_PIG3"/>
</dbReference>
<evidence type="ECO:0000256" key="1">
    <source>
        <dbReference type="ARBA" id="ARBA00022857"/>
    </source>
</evidence>
<dbReference type="SUPFAM" id="SSF50129">
    <property type="entry name" value="GroES-like"/>
    <property type="match status" value="1"/>
</dbReference>
<keyword evidence="2" id="KW-0560">Oxidoreductase</keyword>
<dbReference type="Pfam" id="PF00107">
    <property type="entry name" value="ADH_zinc_N"/>
    <property type="match status" value="1"/>
</dbReference>
<dbReference type="InterPro" id="IPR013154">
    <property type="entry name" value="ADH-like_N"/>
</dbReference>
<evidence type="ECO:0000259" key="3">
    <source>
        <dbReference type="SMART" id="SM00829"/>
    </source>
</evidence>
<feature type="domain" description="Enoyl reductase (ER)" evidence="3">
    <location>
        <begin position="20"/>
        <end position="334"/>
    </location>
</feature>
<dbReference type="CDD" id="cd05276">
    <property type="entry name" value="p53_inducible_oxidoreductase"/>
    <property type="match status" value="1"/>
</dbReference>
<dbReference type="Gene3D" id="3.90.180.10">
    <property type="entry name" value="Medium-chain alcohol dehydrogenases, catalytic domain"/>
    <property type="match status" value="1"/>
</dbReference>
<name>A0ABP7Q1W2_9SPHI</name>